<accession>A0A914HS57</accession>
<evidence type="ECO:0000313" key="1">
    <source>
        <dbReference type="Proteomes" id="UP000887572"/>
    </source>
</evidence>
<dbReference type="Proteomes" id="UP000887572">
    <property type="component" value="Unplaced"/>
</dbReference>
<proteinExistence type="predicted"/>
<dbReference type="WBParaSite" id="Gr19_v10_g3456.t1">
    <property type="protein sequence ID" value="Gr19_v10_g3456.t1"/>
    <property type="gene ID" value="Gr19_v10_g3456"/>
</dbReference>
<name>A0A914HS57_GLORO</name>
<sequence length="125" mass="14429">MCDKSFKLTIGFDCLTRLRSEARWHRFFDFYSPRLFEFSSMQQEQVVSSATVKCPNGSDDSGTPNLQPQTLQAKNRFILQIGYMAFYRGVDWKDWVCPTSNDTMEMIMQSVGNSAINDCRSTQKI</sequence>
<organism evidence="1 2">
    <name type="scientific">Globodera rostochiensis</name>
    <name type="common">Golden nematode worm</name>
    <name type="synonym">Heterodera rostochiensis</name>
    <dbReference type="NCBI Taxonomy" id="31243"/>
    <lineage>
        <taxon>Eukaryota</taxon>
        <taxon>Metazoa</taxon>
        <taxon>Ecdysozoa</taxon>
        <taxon>Nematoda</taxon>
        <taxon>Chromadorea</taxon>
        <taxon>Rhabditida</taxon>
        <taxon>Tylenchina</taxon>
        <taxon>Tylenchomorpha</taxon>
        <taxon>Tylenchoidea</taxon>
        <taxon>Heteroderidae</taxon>
        <taxon>Heteroderinae</taxon>
        <taxon>Globodera</taxon>
    </lineage>
</organism>
<keyword evidence="1" id="KW-1185">Reference proteome</keyword>
<evidence type="ECO:0000313" key="2">
    <source>
        <dbReference type="WBParaSite" id="Gr19_v10_g3456.t1"/>
    </source>
</evidence>
<protein>
    <submittedName>
        <fullName evidence="2">Uncharacterized protein</fullName>
    </submittedName>
</protein>
<dbReference type="AlphaFoldDB" id="A0A914HS57"/>
<reference evidence="2" key="1">
    <citation type="submission" date="2022-11" db="UniProtKB">
        <authorList>
            <consortium name="WormBaseParasite"/>
        </authorList>
    </citation>
    <scope>IDENTIFICATION</scope>
</reference>